<gene>
    <name evidence="1" type="ORF">AGR2A_Cc160051</name>
</gene>
<dbReference type="AlphaFoldDB" id="A0A9W5AZQ8"/>
<reference evidence="1 2" key="1">
    <citation type="submission" date="2016-01" db="EMBL/GenBank/DDBJ databases">
        <authorList>
            <person name="Regsiter A."/>
            <person name="william w."/>
        </authorList>
    </citation>
    <scope>NUCLEOTIDE SEQUENCE [LARGE SCALE GENOMIC DNA]</scope>
    <source>
        <strain evidence="1 2">CFBP 5494</strain>
    </source>
</reference>
<evidence type="ECO:0000313" key="1">
    <source>
        <dbReference type="EMBL" id="CUW89234.1"/>
    </source>
</evidence>
<accession>A0A9W5AZQ8</accession>
<protein>
    <submittedName>
        <fullName evidence="1">Uncharacterized protein</fullName>
    </submittedName>
</protein>
<sequence>MTCSGWVFSHKRRKSSLGYPSMLNSAEGNLSSISARRAGRSEKRIWRWSGRGCTVSPLAPASSAICPKCATSGHGRSRRLRNMAIAFRLTESFAGMASGSGSELTSCFTQVDADRKEADKFFIIPGTKVRMTRSGFDVAFGIMFLSKNGLLRGNKQQTPLKRQTRCRRARRGRQCRMAGCRSKVTATRTNPI</sequence>
<keyword evidence="2" id="KW-1185">Reference proteome</keyword>
<evidence type="ECO:0000313" key="2">
    <source>
        <dbReference type="Proteomes" id="UP000191933"/>
    </source>
</evidence>
<name>A0A9W5AZQ8_9HYPH</name>
<dbReference type="EMBL" id="FBVY01000008">
    <property type="protein sequence ID" value="CUW89234.1"/>
    <property type="molecule type" value="Genomic_DNA"/>
</dbReference>
<comment type="caution">
    <text evidence="1">The sequence shown here is derived from an EMBL/GenBank/DDBJ whole genome shotgun (WGS) entry which is preliminary data.</text>
</comment>
<organism evidence="1 2">
    <name type="scientific">Agrobacterium genomosp. 2 str. CFBP 5494</name>
    <dbReference type="NCBI Taxonomy" id="1183436"/>
    <lineage>
        <taxon>Bacteria</taxon>
        <taxon>Pseudomonadati</taxon>
        <taxon>Pseudomonadota</taxon>
        <taxon>Alphaproteobacteria</taxon>
        <taxon>Hyphomicrobiales</taxon>
        <taxon>Rhizobiaceae</taxon>
        <taxon>Rhizobium/Agrobacterium group</taxon>
        <taxon>Agrobacterium</taxon>
        <taxon>Agrobacterium tumefaciens complex</taxon>
    </lineage>
</organism>
<dbReference type="Proteomes" id="UP000191933">
    <property type="component" value="Unassembled WGS sequence"/>
</dbReference>
<proteinExistence type="predicted"/>